<sequence length="136" mass="15827">MEDRRHDKDNINYAVRKSLKGEAGTIAMHLGPKASLPDIIHKVRQGDESVNKWSCRLEDIIGKAIEKGMIQHKDTKAAAISGPINNSSEFEEVKGLIQKLTTRFDRMETNYRGRGRHYNNYRGENRYNRRQQKWQD</sequence>
<evidence type="ECO:0000256" key="1">
    <source>
        <dbReference type="SAM" id="MobiDB-lite"/>
    </source>
</evidence>
<dbReference type="EMBL" id="UYJE01003834">
    <property type="protein sequence ID" value="VDI22730.1"/>
    <property type="molecule type" value="Genomic_DNA"/>
</dbReference>
<dbReference type="Proteomes" id="UP000596742">
    <property type="component" value="Unassembled WGS sequence"/>
</dbReference>
<name>A0A8B6DN21_MYTGA</name>
<feature type="compositionally biased region" description="Basic and acidic residues" evidence="1">
    <location>
        <begin position="123"/>
        <end position="136"/>
    </location>
</feature>
<gene>
    <name evidence="2" type="ORF">MGAL_10B086643</name>
</gene>
<evidence type="ECO:0000313" key="3">
    <source>
        <dbReference type="Proteomes" id="UP000596742"/>
    </source>
</evidence>
<keyword evidence="3" id="KW-1185">Reference proteome</keyword>
<proteinExistence type="predicted"/>
<feature type="region of interest" description="Disordered" evidence="1">
    <location>
        <begin position="113"/>
        <end position="136"/>
    </location>
</feature>
<dbReference type="OrthoDB" id="10063881at2759"/>
<accession>A0A8B6DN21</accession>
<reference evidence="2" key="1">
    <citation type="submission" date="2018-11" db="EMBL/GenBank/DDBJ databases">
        <authorList>
            <person name="Alioto T."/>
            <person name="Alioto T."/>
        </authorList>
    </citation>
    <scope>NUCLEOTIDE SEQUENCE</scope>
</reference>
<protein>
    <submittedName>
        <fullName evidence="2">Uncharacterized protein</fullName>
    </submittedName>
</protein>
<comment type="caution">
    <text evidence="2">The sequence shown here is derived from an EMBL/GenBank/DDBJ whole genome shotgun (WGS) entry which is preliminary data.</text>
</comment>
<organism evidence="2 3">
    <name type="scientific">Mytilus galloprovincialis</name>
    <name type="common">Mediterranean mussel</name>
    <dbReference type="NCBI Taxonomy" id="29158"/>
    <lineage>
        <taxon>Eukaryota</taxon>
        <taxon>Metazoa</taxon>
        <taxon>Spiralia</taxon>
        <taxon>Lophotrochozoa</taxon>
        <taxon>Mollusca</taxon>
        <taxon>Bivalvia</taxon>
        <taxon>Autobranchia</taxon>
        <taxon>Pteriomorphia</taxon>
        <taxon>Mytilida</taxon>
        <taxon>Mytiloidea</taxon>
        <taxon>Mytilidae</taxon>
        <taxon>Mytilinae</taxon>
        <taxon>Mytilus</taxon>
    </lineage>
</organism>
<evidence type="ECO:0000313" key="2">
    <source>
        <dbReference type="EMBL" id="VDI22730.1"/>
    </source>
</evidence>
<dbReference type="AlphaFoldDB" id="A0A8B6DN21"/>